<dbReference type="Pfam" id="PF02080">
    <property type="entry name" value="TrkA_C"/>
    <property type="match status" value="1"/>
</dbReference>
<evidence type="ECO:0000313" key="10">
    <source>
        <dbReference type="EMBL" id="PLW84758.1"/>
    </source>
</evidence>
<evidence type="ECO:0000313" key="11">
    <source>
        <dbReference type="Proteomes" id="UP000235162"/>
    </source>
</evidence>
<keyword evidence="11" id="KW-1185">Reference proteome</keyword>
<evidence type="ECO:0000256" key="8">
    <source>
        <dbReference type="SAM" id="Phobius"/>
    </source>
</evidence>
<dbReference type="RefSeq" id="WP_084197669.1">
    <property type="nucleotide sequence ID" value="NZ_BMYL01000006.1"/>
</dbReference>
<dbReference type="InterPro" id="IPR036721">
    <property type="entry name" value="RCK_C_sf"/>
</dbReference>
<feature type="transmembrane region" description="Helical" evidence="8">
    <location>
        <begin position="63"/>
        <end position="82"/>
    </location>
</feature>
<feature type="transmembrane region" description="Helical" evidence="8">
    <location>
        <begin position="161"/>
        <end position="181"/>
    </location>
</feature>
<organism evidence="10 11">
    <name type="scientific">Halioglobus japonicus</name>
    <dbReference type="NCBI Taxonomy" id="930805"/>
    <lineage>
        <taxon>Bacteria</taxon>
        <taxon>Pseudomonadati</taxon>
        <taxon>Pseudomonadota</taxon>
        <taxon>Gammaproteobacteria</taxon>
        <taxon>Cellvibrionales</taxon>
        <taxon>Halieaceae</taxon>
        <taxon>Halioglobus</taxon>
    </lineage>
</organism>
<dbReference type="EMBL" id="PKUR01000005">
    <property type="protein sequence ID" value="PLW84758.1"/>
    <property type="molecule type" value="Genomic_DNA"/>
</dbReference>
<dbReference type="Gene3D" id="3.30.70.1450">
    <property type="entry name" value="Regulator of K+ conductance, C-terminal domain"/>
    <property type="match status" value="1"/>
</dbReference>
<dbReference type="Proteomes" id="UP000235162">
    <property type="component" value="Unassembled WGS sequence"/>
</dbReference>
<keyword evidence="3" id="KW-0813">Transport</keyword>
<reference evidence="10 11" key="1">
    <citation type="submission" date="2018-01" db="EMBL/GenBank/DDBJ databases">
        <title>The draft genome sequence of Halioglobus japonicus S1-36.</title>
        <authorList>
            <person name="Du Z.-J."/>
            <person name="Shi M.-J."/>
        </authorList>
    </citation>
    <scope>NUCLEOTIDE SEQUENCE [LARGE SCALE GENOMIC DNA]</scope>
    <source>
        <strain evidence="10 11">S1-36</strain>
    </source>
</reference>
<dbReference type="PROSITE" id="PS51202">
    <property type="entry name" value="RCK_C"/>
    <property type="match status" value="1"/>
</dbReference>
<keyword evidence="6 8" id="KW-1133">Transmembrane helix</keyword>
<dbReference type="PANTHER" id="PTHR30445">
    <property type="entry name" value="K(+)_H(+) ANTIPORTER SUBUNIT KHTT"/>
    <property type="match status" value="1"/>
</dbReference>
<dbReference type="PANTHER" id="PTHR30445:SF9">
    <property type="match status" value="1"/>
</dbReference>
<evidence type="ECO:0000256" key="6">
    <source>
        <dbReference type="ARBA" id="ARBA00022989"/>
    </source>
</evidence>
<evidence type="ECO:0000256" key="2">
    <source>
        <dbReference type="ARBA" id="ARBA00009854"/>
    </source>
</evidence>
<feature type="transmembrane region" description="Helical" evidence="8">
    <location>
        <begin position="39"/>
        <end position="57"/>
    </location>
</feature>
<dbReference type="SUPFAM" id="SSF116726">
    <property type="entry name" value="TrkA C-terminal domain-like"/>
    <property type="match status" value="2"/>
</dbReference>
<feature type="transmembrane region" description="Helical" evidence="8">
    <location>
        <begin position="540"/>
        <end position="560"/>
    </location>
</feature>
<keyword evidence="4" id="KW-1003">Cell membrane</keyword>
<evidence type="ECO:0000256" key="1">
    <source>
        <dbReference type="ARBA" id="ARBA00004651"/>
    </source>
</evidence>
<feature type="transmembrane region" description="Helical" evidence="8">
    <location>
        <begin position="478"/>
        <end position="501"/>
    </location>
</feature>
<evidence type="ECO:0000256" key="3">
    <source>
        <dbReference type="ARBA" id="ARBA00022448"/>
    </source>
</evidence>
<dbReference type="InterPro" id="IPR006037">
    <property type="entry name" value="RCK_C"/>
</dbReference>
<comment type="similarity">
    <text evidence="2">Belongs to the AAE transporter (TC 2.A.81) family.</text>
</comment>
<comment type="subcellular location">
    <subcellularLocation>
        <location evidence="1">Cell membrane</location>
        <topology evidence="1">Multi-pass membrane protein</topology>
    </subcellularLocation>
</comment>
<dbReference type="InterPro" id="IPR006512">
    <property type="entry name" value="YidE_YbjL"/>
</dbReference>
<dbReference type="KEGG" id="hja:BST95_00210"/>
<dbReference type="InterPro" id="IPR050144">
    <property type="entry name" value="AAE_transporter"/>
</dbReference>
<dbReference type="GO" id="GO:0005886">
    <property type="term" value="C:plasma membrane"/>
    <property type="evidence" value="ECO:0007669"/>
    <property type="project" value="UniProtKB-SubCell"/>
</dbReference>
<feature type="transmembrane region" description="Helical" evidence="8">
    <location>
        <begin position="94"/>
        <end position="116"/>
    </location>
</feature>
<feature type="domain" description="RCK C-terminal" evidence="9">
    <location>
        <begin position="289"/>
        <end position="376"/>
    </location>
</feature>
<keyword evidence="7 8" id="KW-0472">Membrane</keyword>
<sequence length="561" mass="59584">MLGYIFDTLRSNPELAIFLTLGIGYAIGRIRIGNFELGSVTGVLLAGIVVGQLGITIDPLVKSVFFIMFLFAVGYGVGPQFVHGIATDGAPQALFAVVITVLCLLSVYIAAVVAGYDVGFAAGLLAGSQTISASIGLATDAINNLDISSEEKQTMLNHIPVAYAVVYLWGTIGTGLILSVLGPKLLRIDLAEECKRYEREMSGGHPPEAGQTAWHQVEMRAYQLHQEWPVGKTIAHAEAQHEGVRVFTQRIRRDGTILEFDEDTVFQAGDIVAVSGKREVIVALGNNHQEVEDRELLDVPTERVNLVITHKGYAGKTIIDLAREKFTRGVYLNKITRGATSVEIPLLPLTEIHRGDILTIVGTRKDTSRVVNAMGYADRPSSETDMVWVGLAIAIGGLIGALTLPVGGVPVTLSTSGGALIAGILLGWLRGVHPTFGAVPSGALWMMNSVGLNVFIAVVGITSGPTFIAGLQEVGFGIFFWGIFATSVPMLLAPLIGKYIFKFDPAINLGACGGARTSTASVAMVGDVAKSNVPMLGYTVPYAVANTTLTLWGLVIVLMLA</sequence>
<evidence type="ECO:0000259" key="9">
    <source>
        <dbReference type="PROSITE" id="PS51202"/>
    </source>
</evidence>
<dbReference type="GO" id="GO:0008324">
    <property type="term" value="F:monoatomic cation transmembrane transporter activity"/>
    <property type="evidence" value="ECO:0007669"/>
    <property type="project" value="InterPro"/>
</dbReference>
<feature type="transmembrane region" description="Helical" evidence="8">
    <location>
        <begin position="450"/>
        <end position="472"/>
    </location>
</feature>
<comment type="caution">
    <text evidence="10">The sequence shown here is derived from an EMBL/GenBank/DDBJ whole genome shotgun (WGS) entry which is preliminary data.</text>
</comment>
<feature type="transmembrane region" description="Helical" evidence="8">
    <location>
        <begin position="386"/>
        <end position="405"/>
    </location>
</feature>
<evidence type="ECO:0000256" key="7">
    <source>
        <dbReference type="ARBA" id="ARBA00023136"/>
    </source>
</evidence>
<proteinExistence type="inferred from homology"/>
<protein>
    <submittedName>
        <fullName evidence="10">Aspartate-alanine antiporter</fullName>
    </submittedName>
</protein>
<name>A0AAP8MBI9_9GAMM</name>
<dbReference type="InterPro" id="IPR022457">
    <property type="entry name" value="Asp_Ala_antiprt"/>
</dbReference>
<accession>A0AAP8MBI9</accession>
<dbReference type="AlphaFoldDB" id="A0AAP8MBI9"/>
<evidence type="ECO:0000256" key="5">
    <source>
        <dbReference type="ARBA" id="ARBA00022692"/>
    </source>
</evidence>
<evidence type="ECO:0000256" key="4">
    <source>
        <dbReference type="ARBA" id="ARBA00022475"/>
    </source>
</evidence>
<dbReference type="NCBIfam" id="TIGR03802">
    <property type="entry name" value="Asp_Ala_antiprt"/>
    <property type="match status" value="1"/>
</dbReference>
<keyword evidence="5 8" id="KW-0812">Transmembrane</keyword>
<dbReference type="GO" id="GO:0006813">
    <property type="term" value="P:potassium ion transport"/>
    <property type="evidence" value="ECO:0007669"/>
    <property type="project" value="InterPro"/>
</dbReference>
<gene>
    <name evidence="10" type="primary">aspT</name>
    <name evidence="10" type="ORF">C0029_17305</name>
</gene>
<dbReference type="NCBIfam" id="TIGR01625">
    <property type="entry name" value="YidE_YbjL_dupl"/>
    <property type="match status" value="1"/>
</dbReference>
<dbReference type="Pfam" id="PF06826">
    <property type="entry name" value="Asp-Al_Ex"/>
    <property type="match status" value="2"/>
</dbReference>
<feature type="transmembrane region" description="Helical" evidence="8">
    <location>
        <begin position="15"/>
        <end position="32"/>
    </location>
</feature>